<feature type="compositionally biased region" description="Polar residues" evidence="7">
    <location>
        <begin position="41"/>
        <end position="53"/>
    </location>
</feature>
<dbReference type="GO" id="GO:0008865">
    <property type="term" value="F:fructokinase activity"/>
    <property type="evidence" value="ECO:0007669"/>
    <property type="project" value="TreeGrafter"/>
</dbReference>
<dbReference type="GO" id="GO:0001678">
    <property type="term" value="P:intracellular glucose homeostasis"/>
    <property type="evidence" value="ECO:0007669"/>
    <property type="project" value="InterPro"/>
</dbReference>
<dbReference type="GO" id="GO:0005524">
    <property type="term" value="F:ATP binding"/>
    <property type="evidence" value="ECO:0007669"/>
    <property type="project" value="UniProtKB-UniRule"/>
</dbReference>
<evidence type="ECO:0000256" key="7">
    <source>
        <dbReference type="SAM" id="MobiDB-lite"/>
    </source>
</evidence>
<evidence type="ECO:0000313" key="10">
    <source>
        <dbReference type="EMBL" id="KAJ2903610.1"/>
    </source>
</evidence>
<dbReference type="GO" id="GO:0005739">
    <property type="term" value="C:mitochondrion"/>
    <property type="evidence" value="ECO:0007669"/>
    <property type="project" value="TreeGrafter"/>
</dbReference>
<feature type="domain" description="Hexokinase N-terminal" evidence="8">
    <location>
        <begin position="97"/>
        <end position="304"/>
    </location>
</feature>
<evidence type="ECO:0000313" key="11">
    <source>
        <dbReference type="Proteomes" id="UP001201980"/>
    </source>
</evidence>
<dbReference type="PANTHER" id="PTHR19443">
    <property type="entry name" value="HEXOKINASE"/>
    <property type="match status" value="1"/>
</dbReference>
<name>A0AAD5RUW7_9PEZI</name>
<keyword evidence="2 6" id="KW-0808">Transferase</keyword>
<comment type="caution">
    <text evidence="10">The sequence shown here is derived from an EMBL/GenBank/DDBJ whole genome shotgun (WGS) entry which is preliminary data.</text>
</comment>
<organism evidence="10 11">
    <name type="scientific">Zalerion maritima</name>
    <dbReference type="NCBI Taxonomy" id="339359"/>
    <lineage>
        <taxon>Eukaryota</taxon>
        <taxon>Fungi</taxon>
        <taxon>Dikarya</taxon>
        <taxon>Ascomycota</taxon>
        <taxon>Pezizomycotina</taxon>
        <taxon>Sordariomycetes</taxon>
        <taxon>Lulworthiomycetidae</taxon>
        <taxon>Lulworthiales</taxon>
        <taxon>Lulworthiaceae</taxon>
        <taxon>Zalerion</taxon>
    </lineage>
</organism>
<dbReference type="Pfam" id="PF03727">
    <property type="entry name" value="Hexokinase_2"/>
    <property type="match status" value="1"/>
</dbReference>
<evidence type="ECO:0000256" key="2">
    <source>
        <dbReference type="ARBA" id="ARBA00022679"/>
    </source>
</evidence>
<feature type="region of interest" description="Disordered" evidence="7">
    <location>
        <begin position="37"/>
        <end position="76"/>
    </location>
</feature>
<dbReference type="GO" id="GO:0019158">
    <property type="term" value="F:mannokinase activity"/>
    <property type="evidence" value="ECO:0007669"/>
    <property type="project" value="TreeGrafter"/>
</dbReference>
<proteinExistence type="inferred from homology"/>
<evidence type="ECO:0000259" key="9">
    <source>
        <dbReference type="Pfam" id="PF03727"/>
    </source>
</evidence>
<dbReference type="AlphaFoldDB" id="A0AAD5RUW7"/>
<dbReference type="InterPro" id="IPR022672">
    <property type="entry name" value="Hexokinase_N"/>
</dbReference>
<evidence type="ECO:0000256" key="4">
    <source>
        <dbReference type="ARBA" id="ARBA00022777"/>
    </source>
</evidence>
<comment type="similarity">
    <text evidence="1 6">Belongs to the hexokinase family.</text>
</comment>
<dbReference type="PROSITE" id="PS51748">
    <property type="entry name" value="HEXOKINASE_2"/>
    <property type="match status" value="1"/>
</dbReference>
<dbReference type="GO" id="GO:0006006">
    <property type="term" value="P:glucose metabolic process"/>
    <property type="evidence" value="ECO:0007669"/>
    <property type="project" value="TreeGrafter"/>
</dbReference>
<reference evidence="10" key="1">
    <citation type="submission" date="2022-07" db="EMBL/GenBank/DDBJ databases">
        <title>Draft genome sequence of Zalerion maritima ATCC 34329, a (micro)plastics degrading marine fungus.</title>
        <authorList>
            <person name="Paco A."/>
            <person name="Goncalves M.F.M."/>
            <person name="Rocha-Santos T.A.P."/>
            <person name="Alves A."/>
        </authorList>
    </citation>
    <scope>NUCLEOTIDE SEQUENCE</scope>
    <source>
        <strain evidence="10">ATCC 34329</strain>
    </source>
</reference>
<dbReference type="InterPro" id="IPR043129">
    <property type="entry name" value="ATPase_NBD"/>
</dbReference>
<gene>
    <name evidence="10" type="ORF">MKZ38_009553</name>
</gene>
<dbReference type="GO" id="GO:0005829">
    <property type="term" value="C:cytosol"/>
    <property type="evidence" value="ECO:0007669"/>
    <property type="project" value="TreeGrafter"/>
</dbReference>
<keyword evidence="11" id="KW-1185">Reference proteome</keyword>
<dbReference type="InterPro" id="IPR001312">
    <property type="entry name" value="Hexokinase"/>
</dbReference>
<dbReference type="EC" id="2.7.1.-" evidence="6"/>
<evidence type="ECO:0000256" key="5">
    <source>
        <dbReference type="ARBA" id="ARBA00022840"/>
    </source>
</evidence>
<keyword evidence="6" id="KW-0324">Glycolysis</keyword>
<dbReference type="PANTHER" id="PTHR19443:SF24">
    <property type="entry name" value="PHOSPHOTRANSFERASE"/>
    <property type="match status" value="1"/>
</dbReference>
<dbReference type="Proteomes" id="UP001201980">
    <property type="component" value="Unassembled WGS sequence"/>
</dbReference>
<dbReference type="PRINTS" id="PR00475">
    <property type="entry name" value="HEXOKINASE"/>
</dbReference>
<dbReference type="SUPFAM" id="SSF53067">
    <property type="entry name" value="Actin-like ATPase domain"/>
    <property type="match status" value="2"/>
</dbReference>
<accession>A0AAD5RUW7</accession>
<dbReference type="GO" id="GO:0004340">
    <property type="term" value="F:glucokinase activity"/>
    <property type="evidence" value="ECO:0007669"/>
    <property type="project" value="TreeGrafter"/>
</dbReference>
<sequence>MTTVRGAIVAALKSFLRGKKMLVQAILAALWLTPSDEGRQKQPQLDPTATPPASSDGKRGAGRKKQQKAKQPTTTATTTIEAFLKEAESLLLGPVNSTDALRRLASDLKEQFRERMLKNPECMLPSYNSQLPSGFECGQYLSLDVGGSTLRVALVELKGRRKRAEKGLLVVEGEDLAEDRDKVSSRIVRIRSFYISPEIKAFEGLAFFDWMAKRIFETIQEDLPYDHSPDNPILMGLAWSFPLQQISLKSGLLQPMGKGFLAASGLINQDLGDLISFACRKLGLSVELRAIINDSSAALLSQAYLAPAATRFGLILGTGFNIAVHMPCSYIGRDKFGERPAEWFEDGSHVVVNTEMGMFGHGVLPLTRWDETLNSKHPKPGFQPLEHLVSGMYLGEVARYAILDSITTTGLLRGVVPEGLEKEYGFETGTMSVIESDDSPNLEASTTHFNITHPSSHPATTADIQAIRSLCNFISRRSAAMVAAAVYGLWDLRREAEATMPTPTLSSDSTAAEDYNTVPATVMDPVSQLPSPPSSSPVLSTIAPGSKSSSCCRAVVAYNGAVMERYPSYLQTCQSFLDALTMAEEDCSDMTLPSSKSGSGSGDSGIDLVEAKESSLLGAAVALASA</sequence>
<evidence type="ECO:0000256" key="3">
    <source>
        <dbReference type="ARBA" id="ARBA00022741"/>
    </source>
</evidence>
<dbReference type="InterPro" id="IPR022673">
    <property type="entry name" value="Hexokinase_C"/>
</dbReference>
<feature type="domain" description="Hexokinase C-terminal" evidence="9">
    <location>
        <begin position="312"/>
        <end position="624"/>
    </location>
</feature>
<evidence type="ECO:0000256" key="1">
    <source>
        <dbReference type="ARBA" id="ARBA00009225"/>
    </source>
</evidence>
<keyword evidence="5 6" id="KW-0067">ATP-binding</keyword>
<dbReference type="GO" id="GO:0006096">
    <property type="term" value="P:glycolytic process"/>
    <property type="evidence" value="ECO:0007669"/>
    <property type="project" value="UniProtKB-KW"/>
</dbReference>
<keyword evidence="3 6" id="KW-0547">Nucleotide-binding</keyword>
<evidence type="ECO:0000259" key="8">
    <source>
        <dbReference type="Pfam" id="PF00349"/>
    </source>
</evidence>
<protein>
    <recommendedName>
        <fullName evidence="6">Phosphotransferase</fullName>
        <ecNumber evidence="6">2.7.1.-</ecNumber>
    </recommendedName>
</protein>
<dbReference type="Pfam" id="PF00349">
    <property type="entry name" value="Hexokinase_1"/>
    <property type="match status" value="1"/>
</dbReference>
<dbReference type="GO" id="GO:0006013">
    <property type="term" value="P:mannose metabolic process"/>
    <property type="evidence" value="ECO:0007669"/>
    <property type="project" value="TreeGrafter"/>
</dbReference>
<dbReference type="Gene3D" id="3.40.367.20">
    <property type="match status" value="1"/>
</dbReference>
<evidence type="ECO:0000256" key="6">
    <source>
        <dbReference type="RuleBase" id="RU362007"/>
    </source>
</evidence>
<keyword evidence="4 6" id="KW-0418">Kinase</keyword>
<dbReference type="Gene3D" id="3.30.420.40">
    <property type="match status" value="1"/>
</dbReference>
<dbReference type="EMBL" id="JAKWBI020000076">
    <property type="protein sequence ID" value="KAJ2903610.1"/>
    <property type="molecule type" value="Genomic_DNA"/>
</dbReference>
<dbReference type="GO" id="GO:0005536">
    <property type="term" value="F:D-glucose binding"/>
    <property type="evidence" value="ECO:0007669"/>
    <property type="project" value="InterPro"/>
</dbReference>
<dbReference type="CDD" id="cd24000">
    <property type="entry name" value="ASKHA_NBD_HK"/>
    <property type="match status" value="1"/>
</dbReference>